<gene>
    <name evidence="6" type="ORF">M6B38_257880</name>
</gene>
<dbReference type="Proteomes" id="UP001140949">
    <property type="component" value="Unassembled WGS sequence"/>
</dbReference>
<keyword evidence="3" id="KW-0274">FAD</keyword>
<feature type="binding site" evidence="3">
    <location>
        <begin position="103"/>
        <end position="104"/>
    </location>
    <ligand>
        <name>FAD</name>
        <dbReference type="ChEBI" id="CHEBI:57692"/>
    </ligand>
</feature>
<feature type="disulfide bond" evidence="4">
    <location>
        <begin position="447"/>
        <end position="503"/>
    </location>
</feature>
<evidence type="ECO:0000256" key="2">
    <source>
        <dbReference type="ARBA" id="ARBA00022729"/>
    </source>
</evidence>
<evidence type="ECO:0000259" key="5">
    <source>
        <dbReference type="PROSITE" id="PS00624"/>
    </source>
</evidence>
<proteinExistence type="inferred from homology"/>
<name>A0AAX6IHQ0_IRIPA</name>
<dbReference type="InterPro" id="IPR051871">
    <property type="entry name" value="GMC_Oxidoreductase-Related"/>
</dbReference>
<comment type="similarity">
    <text evidence="1">Belongs to the GMC oxidoreductase family.</text>
</comment>
<dbReference type="PANTHER" id="PTHR45968:SF3">
    <property type="entry name" value="OS04G0573100 PROTEIN"/>
    <property type="match status" value="1"/>
</dbReference>
<dbReference type="EMBL" id="JANAVB010002000">
    <property type="protein sequence ID" value="KAJ6851905.1"/>
    <property type="molecule type" value="Genomic_DNA"/>
</dbReference>
<dbReference type="InterPro" id="IPR007867">
    <property type="entry name" value="GMC_OxRtase_C"/>
</dbReference>
<feature type="domain" description="Glucose-methanol-choline oxidoreductase N-terminal" evidence="5">
    <location>
        <begin position="308"/>
        <end position="322"/>
    </location>
</feature>
<evidence type="ECO:0000313" key="7">
    <source>
        <dbReference type="Proteomes" id="UP001140949"/>
    </source>
</evidence>
<sequence length="592" mass="64705">MCVWPVTINFLTKSFSSQRVPDLHPSMAIQFKLWILFLASISRLFFFQAHCLSYQVPINYSFMKDGSDAPTESYYDYIVVGGGTTGIPLATTLSWASRVLVLERGGSPYANSNITNLSGFTSSLCDPSPTSPAQRFVSEEGVSNIRARVLGGGTCINAGFYSRASRDFVAEVGWDAALVNRSYSWVEDLLVQEPWVSSPWQSAARRGLVEAGVTPDNGFTNDHLVGTKYSGTTFDREGRRHTAADLLQQANPEGIAVLLNSTAHRILFTSKGRSRPIAYGVIFTDSDGAEHKAFLSNGPNNEIVVSAGTIGSPQLLMLSGVGPKDHLQSLGIDVVIDHPFVGQGIFDNPYNAIYIPSPSPVEMFIGQLVSITAFDSYIVPLAGARFFTCPSTAAEEAEASSFRGGFIGTKVGKPRSRGHLRLLDTNPGTNPSVAFNYYNEREDVDTCVKGLETIERVVMSGAFSEFRPSDASFGSLLDGTVEYLGIARRGRPESYSQSLEQYCRDTVMPVWHYHGSCQVGRVVDRDYRVLGVDALRVLDGSVFGASPGTNPQATLMMLGRYMGVKMQAERLRTEEAPNWQHGGSWFGSWDQE</sequence>
<comment type="cofactor">
    <cofactor evidence="3">
        <name>FAD</name>
        <dbReference type="ChEBI" id="CHEBI:57692"/>
    </cofactor>
</comment>
<evidence type="ECO:0000256" key="1">
    <source>
        <dbReference type="ARBA" id="ARBA00010790"/>
    </source>
</evidence>
<dbReference type="Pfam" id="PF05199">
    <property type="entry name" value="GMC_oxred_C"/>
    <property type="match status" value="1"/>
</dbReference>
<dbReference type="InterPro" id="IPR036188">
    <property type="entry name" value="FAD/NAD-bd_sf"/>
</dbReference>
<protein>
    <submittedName>
        <fullName evidence="6">Protein HOTHEAD-like</fullName>
    </submittedName>
</protein>
<accession>A0AAX6IHQ0</accession>
<dbReference type="Gene3D" id="3.30.410.40">
    <property type="match status" value="1"/>
</dbReference>
<feature type="binding site" evidence="3">
    <location>
        <position position="540"/>
    </location>
    <ligand>
        <name>FAD</name>
        <dbReference type="ChEBI" id="CHEBI:57692"/>
    </ligand>
</feature>
<dbReference type="InterPro" id="IPR012132">
    <property type="entry name" value="GMC_OxRdtase"/>
</dbReference>
<dbReference type="GO" id="GO:0050660">
    <property type="term" value="F:flavin adenine dinucleotide binding"/>
    <property type="evidence" value="ECO:0007669"/>
    <property type="project" value="InterPro"/>
</dbReference>
<feature type="binding site" evidence="3">
    <location>
        <begin position="84"/>
        <end position="85"/>
    </location>
    <ligand>
        <name>FAD</name>
        <dbReference type="ChEBI" id="CHEBI:57692"/>
    </ligand>
</feature>
<keyword evidence="7" id="KW-1185">Reference proteome</keyword>
<reference evidence="6" key="2">
    <citation type="submission" date="2023-04" db="EMBL/GenBank/DDBJ databases">
        <authorList>
            <person name="Bruccoleri R.E."/>
            <person name="Oakeley E.J."/>
            <person name="Faust A.-M."/>
            <person name="Dessus-Babus S."/>
            <person name="Altorfer M."/>
            <person name="Burckhardt D."/>
            <person name="Oertli M."/>
            <person name="Naumann U."/>
            <person name="Petersen F."/>
            <person name="Wong J."/>
        </authorList>
    </citation>
    <scope>NUCLEOTIDE SEQUENCE</scope>
    <source>
        <strain evidence="6">GSM-AAB239-AS_SAM_17_03QT</strain>
        <tissue evidence="6">Leaf</tissue>
    </source>
</reference>
<evidence type="ECO:0000256" key="4">
    <source>
        <dbReference type="PIRSR" id="PIRSR000137-3"/>
    </source>
</evidence>
<dbReference type="PANTHER" id="PTHR45968">
    <property type="entry name" value="OSJNBA0019K04.7 PROTEIN"/>
    <property type="match status" value="1"/>
</dbReference>
<dbReference type="AlphaFoldDB" id="A0AAX6IHQ0"/>
<organism evidence="6 7">
    <name type="scientific">Iris pallida</name>
    <name type="common">Sweet iris</name>
    <dbReference type="NCBI Taxonomy" id="29817"/>
    <lineage>
        <taxon>Eukaryota</taxon>
        <taxon>Viridiplantae</taxon>
        <taxon>Streptophyta</taxon>
        <taxon>Embryophyta</taxon>
        <taxon>Tracheophyta</taxon>
        <taxon>Spermatophyta</taxon>
        <taxon>Magnoliopsida</taxon>
        <taxon>Liliopsida</taxon>
        <taxon>Asparagales</taxon>
        <taxon>Iridaceae</taxon>
        <taxon>Iridoideae</taxon>
        <taxon>Irideae</taxon>
        <taxon>Iris</taxon>
    </lineage>
</organism>
<keyword evidence="2" id="KW-0732">Signal</keyword>
<keyword evidence="3" id="KW-0285">Flavoprotein</keyword>
<dbReference type="Gene3D" id="3.50.50.60">
    <property type="entry name" value="FAD/NAD(P)-binding domain"/>
    <property type="match status" value="1"/>
</dbReference>
<comment type="caution">
    <text evidence="6">The sequence shown here is derived from an EMBL/GenBank/DDBJ whole genome shotgun (WGS) entry which is preliminary data.</text>
</comment>
<dbReference type="SUPFAM" id="SSF54373">
    <property type="entry name" value="FAD-linked reductases, C-terminal domain"/>
    <property type="match status" value="1"/>
</dbReference>
<evidence type="ECO:0000313" key="6">
    <source>
        <dbReference type="EMBL" id="KAJ6851905.1"/>
    </source>
</evidence>
<feature type="binding site" evidence="3">
    <location>
        <begin position="511"/>
        <end position="512"/>
    </location>
    <ligand>
        <name>FAD</name>
        <dbReference type="ChEBI" id="CHEBI:57692"/>
    </ligand>
</feature>
<reference evidence="6" key="1">
    <citation type="journal article" date="2023" name="GigaByte">
        <title>Genome assembly of the bearded iris, Iris pallida Lam.</title>
        <authorList>
            <person name="Bruccoleri R.E."/>
            <person name="Oakeley E.J."/>
            <person name="Faust A.M.E."/>
            <person name="Altorfer M."/>
            <person name="Dessus-Babus S."/>
            <person name="Burckhardt D."/>
            <person name="Oertli M."/>
            <person name="Naumann U."/>
            <person name="Petersen F."/>
            <person name="Wong J."/>
        </authorList>
    </citation>
    <scope>NUCLEOTIDE SEQUENCE</scope>
    <source>
        <strain evidence="6">GSM-AAB239-AS_SAM_17_03QT</strain>
    </source>
</reference>
<dbReference type="PIRSF" id="PIRSF000137">
    <property type="entry name" value="Alcohol_oxidase"/>
    <property type="match status" value="1"/>
</dbReference>
<feature type="binding site" evidence="3">
    <location>
        <position position="149"/>
    </location>
    <ligand>
        <name>FAD</name>
        <dbReference type="ChEBI" id="CHEBI:57692"/>
    </ligand>
</feature>
<dbReference type="PROSITE" id="PS00624">
    <property type="entry name" value="GMC_OXRED_2"/>
    <property type="match status" value="1"/>
</dbReference>
<evidence type="ECO:0000256" key="3">
    <source>
        <dbReference type="PIRSR" id="PIRSR000137-2"/>
    </source>
</evidence>
<dbReference type="GO" id="GO:0016614">
    <property type="term" value="F:oxidoreductase activity, acting on CH-OH group of donors"/>
    <property type="evidence" value="ECO:0007669"/>
    <property type="project" value="InterPro"/>
</dbReference>
<dbReference type="SUPFAM" id="SSF51905">
    <property type="entry name" value="FAD/NAD(P)-binding domain"/>
    <property type="match status" value="1"/>
</dbReference>
<keyword evidence="4" id="KW-1015">Disulfide bond</keyword>
<dbReference type="Pfam" id="PF00732">
    <property type="entry name" value="GMC_oxred_N"/>
    <property type="match status" value="1"/>
</dbReference>
<dbReference type="InterPro" id="IPR000172">
    <property type="entry name" value="GMC_OxRdtase_N"/>
</dbReference>
<feature type="binding site" evidence="3">
    <location>
        <begin position="551"/>
        <end position="552"/>
    </location>
    <ligand>
        <name>FAD</name>
        <dbReference type="ChEBI" id="CHEBI:57692"/>
    </ligand>
</feature>